<dbReference type="EMBL" id="LXQA010010209">
    <property type="protein sequence ID" value="MCH86376.1"/>
    <property type="molecule type" value="Genomic_DNA"/>
</dbReference>
<accession>A0A392MFT7</accession>
<reference evidence="1 2" key="1">
    <citation type="journal article" date="2018" name="Front. Plant Sci.">
        <title>Red Clover (Trifolium pratense) and Zigzag Clover (T. medium) - A Picture of Genomic Similarities and Differences.</title>
        <authorList>
            <person name="Dluhosova J."/>
            <person name="Istvanek J."/>
            <person name="Nedelnik J."/>
            <person name="Repkova J."/>
        </authorList>
    </citation>
    <scope>NUCLEOTIDE SEQUENCE [LARGE SCALE GENOMIC DNA]</scope>
    <source>
        <strain evidence="2">cv. 10/8</strain>
        <tissue evidence="1">Leaf</tissue>
    </source>
</reference>
<dbReference type="PANTHER" id="PTHR15600">
    <property type="entry name" value="SACSIN"/>
    <property type="match status" value="1"/>
</dbReference>
<organism evidence="1 2">
    <name type="scientific">Trifolium medium</name>
    <dbReference type="NCBI Taxonomy" id="97028"/>
    <lineage>
        <taxon>Eukaryota</taxon>
        <taxon>Viridiplantae</taxon>
        <taxon>Streptophyta</taxon>
        <taxon>Embryophyta</taxon>
        <taxon>Tracheophyta</taxon>
        <taxon>Spermatophyta</taxon>
        <taxon>Magnoliopsida</taxon>
        <taxon>eudicotyledons</taxon>
        <taxon>Gunneridae</taxon>
        <taxon>Pentapetalae</taxon>
        <taxon>rosids</taxon>
        <taxon>fabids</taxon>
        <taxon>Fabales</taxon>
        <taxon>Fabaceae</taxon>
        <taxon>Papilionoideae</taxon>
        <taxon>50 kb inversion clade</taxon>
        <taxon>NPAAA clade</taxon>
        <taxon>Hologalegina</taxon>
        <taxon>IRL clade</taxon>
        <taxon>Trifolieae</taxon>
        <taxon>Trifolium</taxon>
    </lineage>
</organism>
<dbReference type="GO" id="GO:0030544">
    <property type="term" value="F:Hsp70 protein binding"/>
    <property type="evidence" value="ECO:0007669"/>
    <property type="project" value="TreeGrafter"/>
</dbReference>
<gene>
    <name evidence="1" type="ORF">A2U01_0007233</name>
</gene>
<dbReference type="Proteomes" id="UP000265520">
    <property type="component" value="Unassembled WGS sequence"/>
</dbReference>
<dbReference type="PANTHER" id="PTHR15600:SF42">
    <property type="entry name" value="SACSIN"/>
    <property type="match status" value="1"/>
</dbReference>
<name>A0A392MFT7_9FABA</name>
<evidence type="ECO:0000313" key="2">
    <source>
        <dbReference type="Proteomes" id="UP000265520"/>
    </source>
</evidence>
<sequence length="370" mass="42001">MPEEEFWSELKLISWCPVISDSPVRGLPWLRSSNQVASPTIVRPRSQMWMVSSSMLILDGECDKTHLQTKLGWMDCPNVSVLSKQLIELSKSYKQLKTDSLLDPDFDAQLQKEIPCLYSKLQEYINTDDFIELKAGLDGVSWVWIGDDFVSPNALAFDSPVKFTPYLYVVPSELSEYKDLMIKLGVKLSFGISDYLHVLQKLQNDVHGVPLSIDQLNFVCCVLEAIQECCPEKPHFDPLDSPLLIPDTFGVLMYAGDLVYNDAPWLGNSSLVGRHFVHPSISNDLAERLGVQSVRCLSLVSDDMTKDLPCMDYNKINELLALYGNSEFLLFDLLELADCCKAKKLHLIYDKREHPRQSLLQHNLGEIFFS</sequence>
<dbReference type="InterPro" id="IPR052972">
    <property type="entry name" value="Sacsin_chaperone_reg"/>
</dbReference>
<evidence type="ECO:0000313" key="1">
    <source>
        <dbReference type="EMBL" id="MCH86376.1"/>
    </source>
</evidence>
<dbReference type="AlphaFoldDB" id="A0A392MFT7"/>
<proteinExistence type="predicted"/>
<protein>
    <submittedName>
        <fullName evidence="1">Zinc finger C3HC4 type (RING finger) protein</fullName>
    </submittedName>
</protein>
<keyword evidence="2" id="KW-1185">Reference proteome</keyword>
<comment type="caution">
    <text evidence="1">The sequence shown here is derived from an EMBL/GenBank/DDBJ whole genome shotgun (WGS) entry which is preliminary data.</text>
</comment>